<keyword evidence="7" id="KW-0648">Protein biosynthesis</keyword>
<evidence type="ECO:0000256" key="1">
    <source>
        <dbReference type="ARBA" id="ARBA00022598"/>
    </source>
</evidence>
<proteinExistence type="inferred from homology"/>
<dbReference type="Gene3D" id="3.40.50.620">
    <property type="entry name" value="HUPs"/>
    <property type="match status" value="1"/>
</dbReference>
<dbReference type="InterPro" id="IPR001412">
    <property type="entry name" value="aa-tRNA-synth_I_CS"/>
</dbReference>
<dbReference type="GO" id="GO:0005524">
    <property type="term" value="F:ATP binding"/>
    <property type="evidence" value="ECO:0007669"/>
    <property type="project" value="UniProtKB-KW"/>
</dbReference>
<keyword evidence="1 7" id="KW-0436">Ligase</keyword>
<dbReference type="PANTHER" id="PTHR43311">
    <property type="entry name" value="GLUTAMATE--TRNA LIGASE"/>
    <property type="match status" value="1"/>
</dbReference>
<keyword evidence="10" id="KW-1185">Reference proteome</keyword>
<comment type="caution">
    <text evidence="9">The sequence shown here is derived from an EMBL/GenBank/DDBJ whole genome shotgun (WGS) entry which is preliminary data.</text>
</comment>
<evidence type="ECO:0000313" key="10">
    <source>
        <dbReference type="Proteomes" id="UP001378188"/>
    </source>
</evidence>
<dbReference type="GO" id="GO:0006424">
    <property type="term" value="P:glutamyl-tRNA aminoacylation"/>
    <property type="evidence" value="ECO:0007669"/>
    <property type="project" value="TreeGrafter"/>
</dbReference>
<dbReference type="RefSeq" id="WP_340327971.1">
    <property type="nucleotide sequence ID" value="NZ_JAZHOF010000001.1"/>
</dbReference>
<evidence type="ECO:0000256" key="6">
    <source>
        <dbReference type="ARBA" id="ARBA00023146"/>
    </source>
</evidence>
<dbReference type="InterPro" id="IPR014729">
    <property type="entry name" value="Rossmann-like_a/b/a_fold"/>
</dbReference>
<keyword evidence="5 7" id="KW-0067">ATP-binding</keyword>
<accession>A0AAW9RMV9</accession>
<feature type="domain" description="Glutamyl/glutaminyl-tRNA synthetase class Ib catalytic" evidence="8">
    <location>
        <begin position="8"/>
        <end position="125"/>
    </location>
</feature>
<dbReference type="InterPro" id="IPR049940">
    <property type="entry name" value="GluQ/Sye"/>
</dbReference>
<keyword evidence="6 7" id="KW-0030">Aminoacyl-tRNA synthetase</keyword>
<keyword evidence="3 7" id="KW-0547">Nucleotide-binding</keyword>
<dbReference type="EMBL" id="JAZHOF010000001">
    <property type="protein sequence ID" value="MEJ8570238.1"/>
    <property type="molecule type" value="Genomic_DNA"/>
</dbReference>
<dbReference type="AlphaFoldDB" id="A0AAW9RMV9"/>
<keyword evidence="4" id="KW-0862">Zinc</keyword>
<feature type="domain" description="Glutamyl/glutaminyl-tRNA synthetase class Ib catalytic" evidence="8">
    <location>
        <begin position="196"/>
        <end position="281"/>
    </location>
</feature>
<dbReference type="InterPro" id="IPR000924">
    <property type="entry name" value="Glu/Gln-tRNA-synth"/>
</dbReference>
<dbReference type="SUPFAM" id="SSF52374">
    <property type="entry name" value="Nucleotidylyl transferase"/>
    <property type="match status" value="1"/>
</dbReference>
<evidence type="ECO:0000259" key="8">
    <source>
        <dbReference type="Pfam" id="PF00749"/>
    </source>
</evidence>
<name>A0AAW9RMV9_9HYPH</name>
<dbReference type="NCBIfam" id="NF004315">
    <property type="entry name" value="PRK05710.1-4"/>
    <property type="match status" value="1"/>
</dbReference>
<evidence type="ECO:0000256" key="4">
    <source>
        <dbReference type="ARBA" id="ARBA00022833"/>
    </source>
</evidence>
<protein>
    <submittedName>
        <fullName evidence="9">tRNA glutamyl-Q(34) synthetase GluQRS</fullName>
        <ecNumber evidence="9">6.1.1.-</ecNumber>
    </submittedName>
</protein>
<dbReference type="PANTHER" id="PTHR43311:SF1">
    <property type="entry name" value="GLUTAMYL-Q TRNA(ASP) SYNTHETASE"/>
    <property type="match status" value="1"/>
</dbReference>
<evidence type="ECO:0000256" key="5">
    <source>
        <dbReference type="ARBA" id="ARBA00022840"/>
    </source>
</evidence>
<dbReference type="PROSITE" id="PS00178">
    <property type="entry name" value="AA_TRNA_LIGASE_I"/>
    <property type="match status" value="1"/>
</dbReference>
<dbReference type="PRINTS" id="PR00987">
    <property type="entry name" value="TRNASYNTHGLU"/>
</dbReference>
<evidence type="ECO:0000313" key="9">
    <source>
        <dbReference type="EMBL" id="MEJ8570238.1"/>
    </source>
</evidence>
<gene>
    <name evidence="9" type="primary">gluQRS</name>
    <name evidence="9" type="ORF">V3328_02030</name>
</gene>
<evidence type="ECO:0000256" key="7">
    <source>
        <dbReference type="RuleBase" id="RU363037"/>
    </source>
</evidence>
<comment type="similarity">
    <text evidence="7">Belongs to the class-I aminoacyl-tRNA synthetase family.</text>
</comment>
<evidence type="ECO:0000256" key="3">
    <source>
        <dbReference type="ARBA" id="ARBA00022741"/>
    </source>
</evidence>
<keyword evidence="2" id="KW-0479">Metal-binding</keyword>
<sequence>MPAPAPPVVLRFAPSPTGRLHLGHALSALLAHEAARRLGGRFLLRIEDIDPTRCRPEFEAAICDDLAWLGIGWEEPVRRQSEHVDAYLRAAARLADAGLLYPCTCSRRRIADAVAAREAAGALWPRDPDGSPLYPGTCRPAGPLRLDVRQLARAGVALRLDMAAAVARAGGGLQWCEYGDTFYTPAFDPASRGQAVRADPSGWGDVVLCRKETPTSYHLSVTVDDALQAITHVTRGRDLYEATAIHRLLQRLLDLPEPRYAHHRLLRGAEGRKLSKSAGDTGLRALRDAGATPRDVRRMAGL</sequence>
<reference evidence="9 10" key="1">
    <citation type="submission" date="2024-02" db="EMBL/GenBank/DDBJ databases">
        <title>Genome analysis and characterization of Microbaculum marinisediminis sp. nov., isolated from marine sediment.</title>
        <authorList>
            <person name="Du Z.-J."/>
            <person name="Ye Y.-Q."/>
            <person name="Zhang Z.-R."/>
            <person name="Yuan S.-M."/>
            <person name="Zhang X.-Y."/>
        </authorList>
    </citation>
    <scope>NUCLEOTIDE SEQUENCE [LARGE SCALE GENOMIC DNA]</scope>
    <source>
        <strain evidence="9 10">SDUM1044001</strain>
    </source>
</reference>
<organism evidence="9 10">
    <name type="scientific">Microbaculum marinum</name>
    <dbReference type="NCBI Taxonomy" id="1764581"/>
    <lineage>
        <taxon>Bacteria</taxon>
        <taxon>Pseudomonadati</taxon>
        <taxon>Pseudomonadota</taxon>
        <taxon>Alphaproteobacteria</taxon>
        <taxon>Hyphomicrobiales</taxon>
        <taxon>Tepidamorphaceae</taxon>
        <taxon>Microbaculum</taxon>
    </lineage>
</organism>
<dbReference type="GO" id="GO:0005829">
    <property type="term" value="C:cytosol"/>
    <property type="evidence" value="ECO:0007669"/>
    <property type="project" value="TreeGrafter"/>
</dbReference>
<dbReference type="Proteomes" id="UP001378188">
    <property type="component" value="Unassembled WGS sequence"/>
</dbReference>
<dbReference type="InterPro" id="IPR020058">
    <property type="entry name" value="Glu/Gln-tRNA-synth_Ib_cat-dom"/>
</dbReference>
<dbReference type="EC" id="6.1.1.-" evidence="9"/>
<evidence type="ECO:0000256" key="2">
    <source>
        <dbReference type="ARBA" id="ARBA00022723"/>
    </source>
</evidence>
<dbReference type="GO" id="GO:0004818">
    <property type="term" value="F:glutamate-tRNA ligase activity"/>
    <property type="evidence" value="ECO:0007669"/>
    <property type="project" value="TreeGrafter"/>
</dbReference>
<dbReference type="Pfam" id="PF00749">
    <property type="entry name" value="tRNA-synt_1c"/>
    <property type="match status" value="2"/>
</dbReference>